<evidence type="ECO:0000313" key="1">
    <source>
        <dbReference type="EMBL" id="MBR0663331.1"/>
    </source>
</evidence>
<proteinExistence type="predicted"/>
<reference evidence="2" key="1">
    <citation type="journal article" date="2021" name="Syst. Appl. Microbiol.">
        <title>Roseomonas hellenica sp. nov., isolated from roots of wild-growing Alkanna tinctoria.</title>
        <authorList>
            <person name="Rat A."/>
            <person name="Naranjo H.D."/>
            <person name="Lebbe L."/>
            <person name="Cnockaert M."/>
            <person name="Krigas N."/>
            <person name="Grigoriadou K."/>
            <person name="Maloupa E."/>
            <person name="Willems A."/>
        </authorList>
    </citation>
    <scope>NUCLEOTIDE SEQUENCE [LARGE SCALE GENOMIC DNA]</scope>
    <source>
        <strain evidence="2">LMG 31523</strain>
    </source>
</reference>
<name>A0ABS5ESR5_9PROT</name>
<evidence type="ECO:0000313" key="2">
    <source>
        <dbReference type="Proteomes" id="UP001196870"/>
    </source>
</evidence>
<dbReference type="EMBL" id="JAAGBB010000003">
    <property type="protein sequence ID" value="MBR0663331.1"/>
    <property type="molecule type" value="Genomic_DNA"/>
</dbReference>
<organism evidence="1 2">
    <name type="scientific">Plastoroseomonas hellenica</name>
    <dbReference type="NCBI Taxonomy" id="2687306"/>
    <lineage>
        <taxon>Bacteria</taxon>
        <taxon>Pseudomonadati</taxon>
        <taxon>Pseudomonadota</taxon>
        <taxon>Alphaproteobacteria</taxon>
        <taxon>Acetobacterales</taxon>
        <taxon>Acetobacteraceae</taxon>
        <taxon>Plastoroseomonas</taxon>
    </lineage>
</organism>
<keyword evidence="2" id="KW-1185">Reference proteome</keyword>
<comment type="caution">
    <text evidence="1">The sequence shown here is derived from an EMBL/GenBank/DDBJ whole genome shotgun (WGS) entry which is preliminary data.</text>
</comment>
<protein>
    <submittedName>
        <fullName evidence="1">Uncharacterized protein</fullName>
    </submittedName>
</protein>
<sequence length="65" mass="6902">MRTALAMPAVTMEEITARNRAISAARQTQLTRAANRPLSGPVVARVDSLLGLPPNDPAVGISYGW</sequence>
<accession>A0ABS5ESR5</accession>
<dbReference type="Proteomes" id="UP001196870">
    <property type="component" value="Unassembled WGS sequence"/>
</dbReference>
<gene>
    <name evidence="1" type="ORF">GXW71_03080</name>
</gene>